<proteinExistence type="inferred from homology"/>
<feature type="transmembrane region" description="Helical" evidence="7">
    <location>
        <begin position="628"/>
        <end position="651"/>
    </location>
</feature>
<gene>
    <name evidence="9" type="ORF">IW245_005674</name>
</gene>
<evidence type="ECO:0000256" key="2">
    <source>
        <dbReference type="ARBA" id="ARBA00010157"/>
    </source>
</evidence>
<evidence type="ECO:0000256" key="3">
    <source>
        <dbReference type="ARBA" id="ARBA00022475"/>
    </source>
</evidence>
<evidence type="ECO:0000313" key="10">
    <source>
        <dbReference type="Proteomes" id="UP000622552"/>
    </source>
</evidence>
<dbReference type="AlphaFoldDB" id="A0A8J7GKS2"/>
<evidence type="ECO:0000259" key="8">
    <source>
        <dbReference type="PROSITE" id="PS50156"/>
    </source>
</evidence>
<feature type="transmembrane region" description="Helical" evidence="7">
    <location>
        <begin position="546"/>
        <end position="566"/>
    </location>
</feature>
<feature type="transmembrane region" description="Helical" evidence="7">
    <location>
        <begin position="286"/>
        <end position="306"/>
    </location>
</feature>
<keyword evidence="10" id="KW-1185">Reference proteome</keyword>
<dbReference type="InterPro" id="IPR000731">
    <property type="entry name" value="SSD"/>
</dbReference>
<feature type="transmembrane region" description="Helical" evidence="7">
    <location>
        <begin position="203"/>
        <end position="224"/>
    </location>
</feature>
<dbReference type="SUPFAM" id="SSF82866">
    <property type="entry name" value="Multidrug efflux transporter AcrB transmembrane domain"/>
    <property type="match status" value="2"/>
</dbReference>
<reference evidence="9" key="1">
    <citation type="submission" date="2020-11" db="EMBL/GenBank/DDBJ databases">
        <title>Sequencing the genomes of 1000 actinobacteria strains.</title>
        <authorList>
            <person name="Klenk H.-P."/>
        </authorList>
    </citation>
    <scope>NUCLEOTIDE SEQUENCE</scope>
    <source>
        <strain evidence="9">DSM 45356</strain>
    </source>
</reference>
<feature type="transmembrane region" description="Helical" evidence="7">
    <location>
        <begin position="312"/>
        <end position="335"/>
    </location>
</feature>
<protein>
    <submittedName>
        <fullName evidence="9">RND superfamily putative drug exporter</fullName>
    </submittedName>
</protein>
<dbReference type="Gene3D" id="1.20.1640.10">
    <property type="entry name" value="Multidrug efflux transporter AcrB transmembrane domain"/>
    <property type="match status" value="2"/>
</dbReference>
<feature type="transmembrane region" description="Helical" evidence="7">
    <location>
        <begin position="179"/>
        <end position="196"/>
    </location>
</feature>
<feature type="transmembrane region" description="Helical" evidence="7">
    <location>
        <begin position="520"/>
        <end position="539"/>
    </location>
</feature>
<comment type="subcellular location">
    <subcellularLocation>
        <location evidence="1">Cell membrane</location>
        <topology evidence="1">Multi-pass membrane protein</topology>
    </subcellularLocation>
</comment>
<evidence type="ECO:0000256" key="7">
    <source>
        <dbReference type="SAM" id="Phobius"/>
    </source>
</evidence>
<keyword evidence="4 7" id="KW-0812">Transmembrane</keyword>
<feature type="transmembrane region" description="Helical" evidence="7">
    <location>
        <begin position="366"/>
        <end position="386"/>
    </location>
</feature>
<evidence type="ECO:0000256" key="1">
    <source>
        <dbReference type="ARBA" id="ARBA00004651"/>
    </source>
</evidence>
<evidence type="ECO:0000256" key="4">
    <source>
        <dbReference type="ARBA" id="ARBA00022692"/>
    </source>
</evidence>
<dbReference type="InterPro" id="IPR050545">
    <property type="entry name" value="Mycobact_MmpL"/>
</dbReference>
<dbReference type="RefSeq" id="WP_197006133.1">
    <property type="nucleotide sequence ID" value="NZ_BONS01000008.1"/>
</dbReference>
<feature type="transmembrane region" description="Helical" evidence="7">
    <location>
        <begin position="657"/>
        <end position="680"/>
    </location>
</feature>
<dbReference type="EMBL" id="JADOUF010000001">
    <property type="protein sequence ID" value="MBG6139480.1"/>
    <property type="molecule type" value="Genomic_DNA"/>
</dbReference>
<dbReference type="InterPro" id="IPR004869">
    <property type="entry name" value="MMPL_dom"/>
</dbReference>
<sequence length="705" mass="72726">MFAAIGRGVARRPWLVIATWLLVAVAVIAAAPSLKSVTNSDQSAFLPSSAESAKAAAVAKAAGFTKGATGVIHVQRADGGTLTQADLGAIGGLAQTLKAPAVTGVLFDPAQTVAPNGRGALLVVQFEGAARDEKVHDAVATLRTQTAEALKGGQLKAGMTGEAAIDVDNTKAMADAEKIVTLATLGLIVILLLVIFRSPVASLLPLVSVGIVYGIAQALVAIAAKTFDFQIGTEVQTLMTVVLFGIGTDYILFLLFRYRERLRAGDTAREAIVAAVDKVGEAISSAAFAVIAAFGALVLALLGFFTTLGPSLAIGVFVMLLAALTLVPAIITLLGERVFWPTRTKADGKGHPGFARLGRFVAHRPAVALVGSLVLLGVLAAGALGFQPQFDPLAQLPAKMEATTAFKDLGKNFPAGVANPSQVYLRSDHPLAPAELQKFVATMSTAPGVAGPMPPTVSSDGKVAQIPLILKSSPYETAAMDSVPALRAAAEHAAPAGTQVHIGGMTSTFADIRGITNRDLSVIFPVAGLLFLLILGGLLRAMVAPLYLVVFVVLGFVATLGATVYVFQGALGHGGLMFMLPIIMYLFVTAIGTDYNILVTARIREELREGRSPRDAAALAIEHAGPSVAAAAVILMGTFGSLLISGVSFFAEMGFAVTLGIALVAFVVSLVLVPAATVLFGGSSWWPGHRPAPADVVAEEPALAR</sequence>
<keyword evidence="6 7" id="KW-0472">Membrane</keyword>
<keyword evidence="3" id="KW-1003">Cell membrane</keyword>
<dbReference type="PANTHER" id="PTHR33406">
    <property type="entry name" value="MEMBRANE PROTEIN MJ1562-RELATED"/>
    <property type="match status" value="1"/>
</dbReference>
<evidence type="ECO:0000256" key="6">
    <source>
        <dbReference type="ARBA" id="ARBA00023136"/>
    </source>
</evidence>
<comment type="caution">
    <text evidence="9">The sequence shown here is derived from an EMBL/GenBank/DDBJ whole genome shotgun (WGS) entry which is preliminary data.</text>
</comment>
<feature type="transmembrane region" description="Helical" evidence="7">
    <location>
        <begin position="578"/>
        <end position="598"/>
    </location>
</feature>
<evidence type="ECO:0000313" key="9">
    <source>
        <dbReference type="EMBL" id="MBG6139480.1"/>
    </source>
</evidence>
<dbReference type="PROSITE" id="PS50156">
    <property type="entry name" value="SSD"/>
    <property type="match status" value="1"/>
</dbReference>
<evidence type="ECO:0000256" key="5">
    <source>
        <dbReference type="ARBA" id="ARBA00022989"/>
    </source>
</evidence>
<accession>A0A8J7GKS2</accession>
<organism evidence="9 10">
    <name type="scientific">Longispora fulva</name>
    <dbReference type="NCBI Taxonomy" id="619741"/>
    <lineage>
        <taxon>Bacteria</taxon>
        <taxon>Bacillati</taxon>
        <taxon>Actinomycetota</taxon>
        <taxon>Actinomycetes</taxon>
        <taxon>Micromonosporales</taxon>
        <taxon>Micromonosporaceae</taxon>
        <taxon>Longispora</taxon>
    </lineage>
</organism>
<feature type="domain" description="SSD" evidence="8">
    <location>
        <begin position="206"/>
        <end position="333"/>
    </location>
</feature>
<dbReference type="Proteomes" id="UP000622552">
    <property type="component" value="Unassembled WGS sequence"/>
</dbReference>
<name>A0A8J7GKS2_9ACTN</name>
<dbReference type="PANTHER" id="PTHR33406:SF6">
    <property type="entry name" value="MEMBRANE PROTEIN YDGH-RELATED"/>
    <property type="match status" value="1"/>
</dbReference>
<comment type="similarity">
    <text evidence="2">Belongs to the resistance-nodulation-cell division (RND) (TC 2.A.6) family. MmpL subfamily.</text>
</comment>
<feature type="transmembrane region" description="Helical" evidence="7">
    <location>
        <begin position="236"/>
        <end position="256"/>
    </location>
</feature>
<dbReference type="GO" id="GO:0005886">
    <property type="term" value="C:plasma membrane"/>
    <property type="evidence" value="ECO:0007669"/>
    <property type="project" value="UniProtKB-SubCell"/>
</dbReference>
<keyword evidence="5 7" id="KW-1133">Transmembrane helix</keyword>
<dbReference type="Pfam" id="PF03176">
    <property type="entry name" value="MMPL"/>
    <property type="match status" value="2"/>
</dbReference>